<evidence type="ECO:0000256" key="1">
    <source>
        <dbReference type="SAM" id="MobiDB-lite"/>
    </source>
</evidence>
<evidence type="ECO:0000313" key="4">
    <source>
        <dbReference type="Ensembl" id="ENSEBUP00000009517.1"/>
    </source>
</evidence>
<dbReference type="PANTHER" id="PTHR31333">
    <property type="entry name" value="PWWP DOMAIN-CONTAINING DNA REPAIR FACTOR 3 FAMILY MEMBER"/>
    <property type="match status" value="1"/>
</dbReference>
<dbReference type="InterPro" id="IPR048795">
    <property type="entry name" value="PWP3A_3B_4_C"/>
</dbReference>
<name>A0A8C4Q3M5_EPTBU</name>
<evidence type="ECO:0000259" key="2">
    <source>
        <dbReference type="Pfam" id="PF20884"/>
    </source>
</evidence>
<reference evidence="4" key="1">
    <citation type="submission" date="2025-08" db="UniProtKB">
        <authorList>
            <consortium name="Ensembl"/>
        </authorList>
    </citation>
    <scope>IDENTIFICATION</scope>
</reference>
<protein>
    <submittedName>
        <fullName evidence="4">Uncharacterized protein</fullName>
    </submittedName>
</protein>
<dbReference type="PANTHER" id="PTHR31333:SF6">
    <property type="entry name" value="MUM1 LIKE 1"/>
    <property type="match status" value="1"/>
</dbReference>
<dbReference type="Pfam" id="PF20886">
    <property type="entry name" value="PWP3A-B_C"/>
    <property type="match status" value="1"/>
</dbReference>
<feature type="region of interest" description="Disordered" evidence="1">
    <location>
        <begin position="196"/>
        <end position="239"/>
    </location>
</feature>
<reference evidence="4" key="2">
    <citation type="submission" date="2025-09" db="UniProtKB">
        <authorList>
            <consortium name="Ensembl"/>
        </authorList>
    </citation>
    <scope>IDENTIFICATION</scope>
</reference>
<dbReference type="OMA" id="ICKQIHE"/>
<dbReference type="AlphaFoldDB" id="A0A8C4Q3M5"/>
<organism evidence="4 5">
    <name type="scientific">Eptatretus burgeri</name>
    <name type="common">Inshore hagfish</name>
    <dbReference type="NCBI Taxonomy" id="7764"/>
    <lineage>
        <taxon>Eukaryota</taxon>
        <taxon>Metazoa</taxon>
        <taxon>Chordata</taxon>
        <taxon>Craniata</taxon>
        <taxon>Vertebrata</taxon>
        <taxon>Cyclostomata</taxon>
        <taxon>Myxini</taxon>
        <taxon>Myxiniformes</taxon>
        <taxon>Myxinidae</taxon>
        <taxon>Eptatretinae</taxon>
        <taxon>Eptatretus</taxon>
    </lineage>
</organism>
<dbReference type="GeneTree" id="ENSGT00390000001700"/>
<evidence type="ECO:0000259" key="3">
    <source>
        <dbReference type="Pfam" id="PF20886"/>
    </source>
</evidence>
<feature type="domain" description="MUM1-like PWWP" evidence="2">
    <location>
        <begin position="66"/>
        <end position="141"/>
    </location>
</feature>
<dbReference type="Pfam" id="PF20884">
    <property type="entry name" value="MUM1-like_PWWP"/>
    <property type="match status" value="1"/>
</dbReference>
<proteinExistence type="predicted"/>
<evidence type="ECO:0000313" key="5">
    <source>
        <dbReference type="Proteomes" id="UP000694388"/>
    </source>
</evidence>
<dbReference type="Proteomes" id="UP000694388">
    <property type="component" value="Unplaced"/>
</dbReference>
<accession>A0A8C4Q3M5</accession>
<dbReference type="Ensembl" id="ENSEBUT00000010042.1">
    <property type="protein sequence ID" value="ENSEBUP00000009517.1"/>
    <property type="gene ID" value="ENSEBUG00000006124.1"/>
</dbReference>
<sequence>MLRRKKLLCLQWLMCSKETIQNMHPFLKSLNSLLVPLPRLIKRRRRRRRREEEELVSISFNDPTIEEGDLVWAKYRHYCYYPALLKRLPPSNGKKKKTVLVLFLSKDMRDCKKKMQSYRIQWNKVKAFHCPEMEEFIEVATNYDHDVKLFIALVNNFYKQVWDNKMTFLEYCASAKSSLVWYFHVLCKKNTTPINPASDCDTQENGQETEEDTALREASSEVRPQLNHSRRPQRLLPDRQKAARNRYNKKLLHHVVQRHVADSHLRDVLTGCRFSRFLTTYKEHNRSYHSVYLEDENQVKELVEYVKKLYQELVACSPPSLVLVDVVEEVQFFIDVLLPEALICAFVCLENLSWSEAEKKFIEGPKQSRRLYEEFKFDVLDKLKGVHHAS</sequence>
<feature type="domain" description="PWWP" evidence="3">
    <location>
        <begin position="237"/>
        <end position="376"/>
    </location>
</feature>
<dbReference type="Gene3D" id="2.30.30.140">
    <property type="match status" value="1"/>
</dbReference>
<dbReference type="SUPFAM" id="SSF63748">
    <property type="entry name" value="Tudor/PWWP/MBT"/>
    <property type="match status" value="1"/>
</dbReference>
<dbReference type="InterPro" id="IPR040263">
    <property type="entry name" value="PWP3A_3B_4"/>
</dbReference>
<dbReference type="InterPro" id="IPR035504">
    <property type="entry name" value="MUM1-like_PWWP"/>
</dbReference>
<keyword evidence="5" id="KW-1185">Reference proteome</keyword>